<dbReference type="PROSITE" id="PS51197">
    <property type="entry name" value="HTH_RRF2_2"/>
    <property type="match status" value="1"/>
</dbReference>
<dbReference type="Proteomes" id="UP000051085">
    <property type="component" value="Unassembled WGS sequence"/>
</dbReference>
<accession>A0A922PWY1</accession>
<name>A0A922PWY1_9LACO</name>
<protein>
    <submittedName>
        <fullName evidence="1">Transcriptional regulator</fullName>
    </submittedName>
</protein>
<sequence length="142" mass="15656">MRYSYKFSDAIHLLAYLVVYHDGDRSSKAIANSIEANPSAVRKLMADLRQAGLLVTQAGRAQPTLAKAAKTITLLDIYRALQMDHDLLHVDPATNLQCPVGGAIQPVLGGFYQEIQVAAYKRMQAITLADVVQQIKQYNQAK</sequence>
<proteinExistence type="predicted"/>
<dbReference type="GO" id="GO:0005829">
    <property type="term" value="C:cytosol"/>
    <property type="evidence" value="ECO:0007669"/>
    <property type="project" value="TreeGrafter"/>
</dbReference>
<dbReference type="Gene3D" id="1.10.10.10">
    <property type="entry name" value="Winged helix-like DNA-binding domain superfamily/Winged helix DNA-binding domain"/>
    <property type="match status" value="1"/>
</dbReference>
<organism evidence="1 2">
    <name type="scientific">Limosilactobacillus pontis DSM 8475</name>
    <dbReference type="NCBI Taxonomy" id="1423794"/>
    <lineage>
        <taxon>Bacteria</taxon>
        <taxon>Bacillati</taxon>
        <taxon>Bacillota</taxon>
        <taxon>Bacilli</taxon>
        <taxon>Lactobacillales</taxon>
        <taxon>Lactobacillaceae</taxon>
        <taxon>Limosilactobacillus</taxon>
    </lineage>
</organism>
<evidence type="ECO:0000313" key="2">
    <source>
        <dbReference type="Proteomes" id="UP000051085"/>
    </source>
</evidence>
<dbReference type="GO" id="GO:0003700">
    <property type="term" value="F:DNA-binding transcription factor activity"/>
    <property type="evidence" value="ECO:0007669"/>
    <property type="project" value="TreeGrafter"/>
</dbReference>
<comment type="caution">
    <text evidence="1">The sequence shown here is derived from an EMBL/GenBank/DDBJ whole genome shotgun (WGS) entry which is preliminary data.</text>
</comment>
<dbReference type="AlphaFoldDB" id="A0A922PWY1"/>
<dbReference type="InterPro" id="IPR000944">
    <property type="entry name" value="Tscrpt_reg_Rrf2"/>
</dbReference>
<reference evidence="1 2" key="1">
    <citation type="journal article" date="2015" name="Genome Announc.">
        <title>Expanding the biotechnology potential of lactobacilli through comparative genomics of 213 strains and associated genera.</title>
        <authorList>
            <person name="Sun Z."/>
            <person name="Harris H.M."/>
            <person name="McCann A."/>
            <person name="Guo C."/>
            <person name="Argimon S."/>
            <person name="Zhang W."/>
            <person name="Yang X."/>
            <person name="Jeffery I.B."/>
            <person name="Cooney J.C."/>
            <person name="Kagawa T.F."/>
            <person name="Liu W."/>
            <person name="Song Y."/>
            <person name="Salvetti E."/>
            <person name="Wrobel A."/>
            <person name="Rasinkangas P."/>
            <person name="Parkhill J."/>
            <person name="Rea M.C."/>
            <person name="O'Sullivan O."/>
            <person name="Ritari J."/>
            <person name="Douillard F.P."/>
            <person name="Paul Ross R."/>
            <person name="Yang R."/>
            <person name="Briner A.E."/>
            <person name="Felis G.E."/>
            <person name="de Vos W.M."/>
            <person name="Barrangou R."/>
            <person name="Klaenhammer T.R."/>
            <person name="Caufield P.W."/>
            <person name="Cui Y."/>
            <person name="Zhang H."/>
            <person name="O'Toole P.W."/>
        </authorList>
    </citation>
    <scope>NUCLEOTIDE SEQUENCE [LARGE SCALE GENOMIC DNA]</scope>
    <source>
        <strain evidence="1 2">DSM 8475</strain>
    </source>
</reference>
<dbReference type="PANTHER" id="PTHR33221">
    <property type="entry name" value="WINGED HELIX-TURN-HELIX TRANSCRIPTIONAL REGULATOR, RRF2 FAMILY"/>
    <property type="match status" value="1"/>
</dbReference>
<dbReference type="Pfam" id="PF02082">
    <property type="entry name" value="Rrf2"/>
    <property type="match status" value="1"/>
</dbReference>
<dbReference type="GeneID" id="87979600"/>
<dbReference type="EMBL" id="AZGO01000003">
    <property type="protein sequence ID" value="KRM38010.1"/>
    <property type="molecule type" value="Genomic_DNA"/>
</dbReference>
<dbReference type="InterPro" id="IPR036388">
    <property type="entry name" value="WH-like_DNA-bd_sf"/>
</dbReference>
<dbReference type="PANTHER" id="PTHR33221:SF15">
    <property type="entry name" value="HTH-TYPE TRANSCRIPTIONAL REGULATOR YWGB-RELATED"/>
    <property type="match status" value="1"/>
</dbReference>
<evidence type="ECO:0000313" key="1">
    <source>
        <dbReference type="EMBL" id="KRM38010.1"/>
    </source>
</evidence>
<dbReference type="InterPro" id="IPR036390">
    <property type="entry name" value="WH_DNA-bd_sf"/>
</dbReference>
<dbReference type="SUPFAM" id="SSF46785">
    <property type="entry name" value="Winged helix' DNA-binding domain"/>
    <property type="match status" value="1"/>
</dbReference>
<gene>
    <name evidence="1" type="ORF">FD34_GL001136</name>
</gene>
<dbReference type="RefSeq" id="WP_057805630.1">
    <property type="nucleotide sequence ID" value="NZ_AZGO01000003.1"/>
</dbReference>